<comment type="caution">
    <text evidence="2">The sequence shown here is derived from an EMBL/GenBank/DDBJ whole genome shotgun (WGS) entry which is preliminary data.</text>
</comment>
<feature type="transmembrane region" description="Helical" evidence="1">
    <location>
        <begin position="21"/>
        <end position="42"/>
    </location>
</feature>
<sequence>MSFIAFRKETEKVGSFHLLHVRSICFRYVLLPPLFTFALRFLSATLELSNHKPTITKPSLTLLSPFSLFPLTFISVTHLIKSVVRRRFRRFWQRPTSRLVSNGCSSHQVASRPIAGKRLLQIYRFLVIFHAFVKNFV</sequence>
<evidence type="ECO:0000313" key="3">
    <source>
        <dbReference type="Proteomes" id="UP000315295"/>
    </source>
</evidence>
<evidence type="ECO:0000313" key="2">
    <source>
        <dbReference type="EMBL" id="TQE12650.1"/>
    </source>
</evidence>
<keyword evidence="1" id="KW-0812">Transmembrane</keyword>
<proteinExistence type="predicted"/>
<keyword evidence="1" id="KW-1133">Transmembrane helix</keyword>
<organism evidence="2 3">
    <name type="scientific">Malus baccata</name>
    <name type="common">Siberian crab apple</name>
    <name type="synonym">Pyrus baccata</name>
    <dbReference type="NCBI Taxonomy" id="106549"/>
    <lineage>
        <taxon>Eukaryota</taxon>
        <taxon>Viridiplantae</taxon>
        <taxon>Streptophyta</taxon>
        <taxon>Embryophyta</taxon>
        <taxon>Tracheophyta</taxon>
        <taxon>Spermatophyta</taxon>
        <taxon>Magnoliopsida</taxon>
        <taxon>eudicotyledons</taxon>
        <taxon>Gunneridae</taxon>
        <taxon>Pentapetalae</taxon>
        <taxon>rosids</taxon>
        <taxon>fabids</taxon>
        <taxon>Rosales</taxon>
        <taxon>Rosaceae</taxon>
        <taxon>Amygdaloideae</taxon>
        <taxon>Maleae</taxon>
        <taxon>Malus</taxon>
    </lineage>
</organism>
<evidence type="ECO:0000256" key="1">
    <source>
        <dbReference type="SAM" id="Phobius"/>
    </source>
</evidence>
<dbReference type="AlphaFoldDB" id="A0A540NQ53"/>
<dbReference type="EMBL" id="VIEB01000017">
    <property type="protein sequence ID" value="TQE12650.1"/>
    <property type="molecule type" value="Genomic_DNA"/>
</dbReference>
<keyword evidence="1" id="KW-0472">Membrane</keyword>
<dbReference type="Proteomes" id="UP000315295">
    <property type="component" value="Unassembled WGS sequence"/>
</dbReference>
<gene>
    <name evidence="2" type="ORF">C1H46_001670</name>
</gene>
<name>A0A540NQ53_MALBA</name>
<keyword evidence="3" id="KW-1185">Reference proteome</keyword>
<accession>A0A540NQ53</accession>
<reference evidence="2 3" key="1">
    <citation type="journal article" date="2019" name="G3 (Bethesda)">
        <title>Sequencing of a Wild Apple (Malus baccata) Genome Unravels the Differences Between Cultivated and Wild Apple Species Regarding Disease Resistance and Cold Tolerance.</title>
        <authorList>
            <person name="Chen X."/>
        </authorList>
    </citation>
    <scope>NUCLEOTIDE SEQUENCE [LARGE SCALE GENOMIC DNA]</scope>
    <source>
        <strain evidence="3">cv. Shandingzi</strain>
        <tissue evidence="2">Leaves</tissue>
    </source>
</reference>
<feature type="transmembrane region" description="Helical" evidence="1">
    <location>
        <begin position="62"/>
        <end position="84"/>
    </location>
</feature>
<protein>
    <submittedName>
        <fullName evidence="2">Uncharacterized protein</fullName>
    </submittedName>
</protein>